<protein>
    <recommendedName>
        <fullName evidence="6">Putative mRNA interferase YoeB</fullName>
    </recommendedName>
</protein>
<keyword evidence="8" id="KW-1185">Reference proteome</keyword>
<sequence>MGYTKYEIEFSDAAAEDLRFFSKSGQLTTIKKIKNLIDSISENPVTGIGKPELLKHNLAGYYSRRIDREHRIVYKVDQQTIHILSLRGHY</sequence>
<dbReference type="EMBL" id="CAJRAU010000001">
    <property type="protein sequence ID" value="CAG5068441.1"/>
    <property type="molecule type" value="Genomic_DNA"/>
</dbReference>
<keyword evidence="4" id="KW-0255">Endonuclease</keyword>
<dbReference type="PANTHER" id="PTHR38039:SF1">
    <property type="entry name" value="TOXIN YOEB"/>
    <property type="match status" value="1"/>
</dbReference>
<dbReference type="InterPro" id="IPR009614">
    <property type="entry name" value="YoeB_toxin"/>
</dbReference>
<comment type="caution">
    <text evidence="7">The sequence shown here is derived from an EMBL/GenBank/DDBJ whole genome shotgun (WGS) entry which is preliminary data.</text>
</comment>
<keyword evidence="3" id="KW-0540">Nuclease</keyword>
<evidence type="ECO:0000256" key="3">
    <source>
        <dbReference type="ARBA" id="ARBA00022722"/>
    </source>
</evidence>
<dbReference type="RefSeq" id="WP_215232518.1">
    <property type="nucleotide sequence ID" value="NZ_CAJRAU010000001.1"/>
</dbReference>
<evidence type="ECO:0000256" key="2">
    <source>
        <dbReference type="ARBA" id="ARBA00022649"/>
    </source>
</evidence>
<dbReference type="InterPro" id="IPR035093">
    <property type="entry name" value="RelE/ParE_toxin_dom_sf"/>
</dbReference>
<evidence type="ECO:0000256" key="6">
    <source>
        <dbReference type="ARBA" id="ARBA00030388"/>
    </source>
</evidence>
<evidence type="ECO:0000256" key="1">
    <source>
        <dbReference type="ARBA" id="ARBA00008172"/>
    </source>
</evidence>
<dbReference type="GO" id="GO:0016787">
    <property type="term" value="F:hydrolase activity"/>
    <property type="evidence" value="ECO:0007669"/>
    <property type="project" value="UniProtKB-KW"/>
</dbReference>
<organism evidence="7 8">
    <name type="scientific">Dyadobacter linearis</name>
    <dbReference type="NCBI Taxonomy" id="2823330"/>
    <lineage>
        <taxon>Bacteria</taxon>
        <taxon>Pseudomonadati</taxon>
        <taxon>Bacteroidota</taxon>
        <taxon>Cytophagia</taxon>
        <taxon>Cytophagales</taxon>
        <taxon>Spirosomataceae</taxon>
        <taxon>Dyadobacter</taxon>
    </lineage>
</organism>
<gene>
    <name evidence="7" type="primary">relK</name>
    <name evidence="7" type="ORF">DYBT9623_01172</name>
</gene>
<dbReference type="SUPFAM" id="SSF143011">
    <property type="entry name" value="RelE-like"/>
    <property type="match status" value="1"/>
</dbReference>
<dbReference type="Gene3D" id="3.30.2310.20">
    <property type="entry name" value="RelE-like"/>
    <property type="match status" value="1"/>
</dbReference>
<evidence type="ECO:0000256" key="4">
    <source>
        <dbReference type="ARBA" id="ARBA00022759"/>
    </source>
</evidence>
<accession>A0ABM8UM22</accession>
<dbReference type="Proteomes" id="UP000679725">
    <property type="component" value="Unassembled WGS sequence"/>
</dbReference>
<keyword evidence="5 7" id="KW-0378">Hydrolase</keyword>
<reference evidence="7 8" key="1">
    <citation type="submission" date="2021-04" db="EMBL/GenBank/DDBJ databases">
        <authorList>
            <person name="Rodrigo-Torres L."/>
            <person name="Arahal R. D."/>
            <person name="Lucena T."/>
        </authorList>
    </citation>
    <scope>NUCLEOTIDE SEQUENCE [LARGE SCALE GENOMIC DNA]</scope>
    <source>
        <strain evidence="7 8">CECT 9623</strain>
    </source>
</reference>
<name>A0ABM8UM22_9BACT</name>
<evidence type="ECO:0000313" key="7">
    <source>
        <dbReference type="EMBL" id="CAG5068441.1"/>
    </source>
</evidence>
<dbReference type="Pfam" id="PF06769">
    <property type="entry name" value="YoeB_toxin"/>
    <property type="match status" value="1"/>
</dbReference>
<evidence type="ECO:0000256" key="5">
    <source>
        <dbReference type="ARBA" id="ARBA00022801"/>
    </source>
</evidence>
<comment type="similarity">
    <text evidence="1">Belongs to the YoeB family.</text>
</comment>
<dbReference type="PANTHER" id="PTHR38039">
    <property type="entry name" value="TOXIN YOEB"/>
    <property type="match status" value="1"/>
</dbReference>
<proteinExistence type="inferred from homology"/>
<evidence type="ECO:0000313" key="8">
    <source>
        <dbReference type="Proteomes" id="UP000679725"/>
    </source>
</evidence>
<dbReference type="NCBIfam" id="TIGR02116">
    <property type="entry name" value="toxin_Txe_YoeB"/>
    <property type="match status" value="1"/>
</dbReference>
<keyword evidence="2" id="KW-1277">Toxin-antitoxin system</keyword>